<reference evidence="10 11" key="1">
    <citation type="submission" date="2017-07" db="EMBL/GenBank/DDBJ databases">
        <title>Paenibacillus herberti R33 genome sequencing and assembly.</title>
        <authorList>
            <person name="Su W."/>
        </authorList>
    </citation>
    <scope>NUCLEOTIDE SEQUENCE [LARGE SCALE GENOMIC DNA]</scope>
    <source>
        <strain evidence="10 11">R33</strain>
    </source>
</reference>
<evidence type="ECO:0000259" key="9">
    <source>
        <dbReference type="PROSITE" id="PS50885"/>
    </source>
</evidence>
<evidence type="ECO:0000256" key="2">
    <source>
        <dbReference type="ARBA" id="ARBA00022475"/>
    </source>
</evidence>
<dbReference type="GO" id="GO:0005886">
    <property type="term" value="C:plasma membrane"/>
    <property type="evidence" value="ECO:0007669"/>
    <property type="project" value="UniProtKB-SubCell"/>
</dbReference>
<keyword evidence="3" id="KW-0597">Phosphoprotein</keyword>
<dbReference type="GO" id="GO:0000155">
    <property type="term" value="F:phosphorelay sensor kinase activity"/>
    <property type="evidence" value="ECO:0007669"/>
    <property type="project" value="InterPro"/>
</dbReference>
<sequence length="620" mass="69519">MKAHSFYRTFIKNNLFTKLLATFSAISVLTIVALAYLLYAFIAESVRSDILDNQRRAIEAVNSRLAAKHESAQRMISDVYSDQALSQNVSYLLSNSYADYIRYRIDRYSDEPLAAYANALTYFQHRAASDSDIHRLMIYSSVEQYLYAWKTSGSSHLLEMNSSRSFIPDVMALDVPAFSAPNPWVSKGLALDDDRLYAVRVGVNNPGSLQKIGQLFVYYNSDGLLDALKGFKDALKGYILVLTPDGQVLFDSSGRYYGARYPYEAKISSINTSVQLEEPSRVAVLTNSSAGYSVVSVVPDSQLQDATAKLRRIVLFISIIGILIAILVPALAVSNVARRTGSLVRLMRRVESGDFAGRISDERGDELGQISQGFNRMLDQLNRHIEQDYKAEIRQRNTELSALQARINPHFLSNTLEVIRMRAVSQGADDVGEMIYSLSVLFRSMVGSQSTVTLREELEIGRRYLELFRIRYKNRFAYTITMDEQLGGRPVIKLSLQPIIENYIVHGLDTERENNRFDIVASLDRGLIRITLHDNGRGIPPEQLDRLQLRLQLPSPPEDGAGSFGLHSVGERLRLVYGQGAGLSIESSPGQGTTVELWFPDERDERNEPSKSNHAPKEGL</sequence>
<evidence type="ECO:0000256" key="7">
    <source>
        <dbReference type="SAM" id="MobiDB-lite"/>
    </source>
</evidence>
<feature type="transmembrane region" description="Helical" evidence="8">
    <location>
        <begin position="313"/>
        <end position="337"/>
    </location>
</feature>
<dbReference type="Proteomes" id="UP000215145">
    <property type="component" value="Unassembled WGS sequence"/>
</dbReference>
<dbReference type="InterPro" id="IPR050640">
    <property type="entry name" value="Bact_2-comp_sensor_kinase"/>
</dbReference>
<dbReference type="PANTHER" id="PTHR34220:SF7">
    <property type="entry name" value="SENSOR HISTIDINE KINASE YPDA"/>
    <property type="match status" value="1"/>
</dbReference>
<keyword evidence="11" id="KW-1185">Reference proteome</keyword>
<dbReference type="Gene3D" id="3.30.565.10">
    <property type="entry name" value="Histidine kinase-like ATPase, C-terminal domain"/>
    <property type="match status" value="1"/>
</dbReference>
<dbReference type="CDD" id="cd06225">
    <property type="entry name" value="HAMP"/>
    <property type="match status" value="1"/>
</dbReference>
<feature type="domain" description="HAMP" evidence="9">
    <location>
        <begin position="334"/>
        <end position="386"/>
    </location>
</feature>
<evidence type="ECO:0000256" key="8">
    <source>
        <dbReference type="SAM" id="Phobius"/>
    </source>
</evidence>
<dbReference type="SUPFAM" id="SSF158472">
    <property type="entry name" value="HAMP domain-like"/>
    <property type="match status" value="1"/>
</dbReference>
<dbReference type="RefSeq" id="WP_089525726.1">
    <property type="nucleotide sequence ID" value="NZ_NMUQ01000002.1"/>
</dbReference>
<dbReference type="PANTHER" id="PTHR34220">
    <property type="entry name" value="SENSOR HISTIDINE KINASE YPDA"/>
    <property type="match status" value="1"/>
</dbReference>
<dbReference type="OrthoDB" id="9776552at2"/>
<dbReference type="EMBL" id="NMUQ01000002">
    <property type="protein sequence ID" value="OXM14909.1"/>
    <property type="molecule type" value="Genomic_DNA"/>
</dbReference>
<feature type="region of interest" description="Disordered" evidence="7">
    <location>
        <begin position="586"/>
        <end position="620"/>
    </location>
</feature>
<keyword evidence="4" id="KW-0808">Transferase</keyword>
<comment type="subcellular location">
    <subcellularLocation>
        <location evidence="1">Cell membrane</location>
        <topology evidence="1">Multi-pass membrane protein</topology>
    </subcellularLocation>
</comment>
<evidence type="ECO:0000256" key="1">
    <source>
        <dbReference type="ARBA" id="ARBA00004651"/>
    </source>
</evidence>
<name>A0A229NZ27_9BACL</name>
<dbReference type="Pfam" id="PF06580">
    <property type="entry name" value="His_kinase"/>
    <property type="match status" value="1"/>
</dbReference>
<keyword evidence="8" id="KW-0812">Transmembrane</keyword>
<dbReference type="Pfam" id="PF02518">
    <property type="entry name" value="HATPase_c"/>
    <property type="match status" value="1"/>
</dbReference>
<organism evidence="10 11">
    <name type="scientific">Paenibacillus herberti</name>
    <dbReference type="NCBI Taxonomy" id="1619309"/>
    <lineage>
        <taxon>Bacteria</taxon>
        <taxon>Bacillati</taxon>
        <taxon>Bacillota</taxon>
        <taxon>Bacilli</taxon>
        <taxon>Bacillales</taxon>
        <taxon>Paenibacillaceae</taxon>
        <taxon>Paenibacillus</taxon>
    </lineage>
</organism>
<dbReference type="InterPro" id="IPR010559">
    <property type="entry name" value="Sig_transdc_His_kin_internal"/>
</dbReference>
<evidence type="ECO:0000256" key="5">
    <source>
        <dbReference type="ARBA" id="ARBA00022777"/>
    </source>
</evidence>
<accession>A0A229NZ27</accession>
<dbReference type="InterPro" id="IPR003660">
    <property type="entry name" value="HAMP_dom"/>
</dbReference>
<keyword evidence="6 8" id="KW-0472">Membrane</keyword>
<protein>
    <submittedName>
        <fullName evidence="10">Two-component sensor histidine kinase</fullName>
    </submittedName>
</protein>
<keyword evidence="5 10" id="KW-0418">Kinase</keyword>
<dbReference type="SMART" id="SM00387">
    <property type="entry name" value="HATPase_c"/>
    <property type="match status" value="1"/>
</dbReference>
<evidence type="ECO:0000256" key="6">
    <source>
        <dbReference type="ARBA" id="ARBA00023136"/>
    </source>
</evidence>
<feature type="compositionally biased region" description="Basic and acidic residues" evidence="7">
    <location>
        <begin position="600"/>
        <end position="620"/>
    </location>
</feature>
<evidence type="ECO:0000256" key="3">
    <source>
        <dbReference type="ARBA" id="ARBA00022553"/>
    </source>
</evidence>
<dbReference type="SMART" id="SM00304">
    <property type="entry name" value="HAMP"/>
    <property type="match status" value="1"/>
</dbReference>
<proteinExistence type="predicted"/>
<keyword evidence="8" id="KW-1133">Transmembrane helix</keyword>
<comment type="caution">
    <text evidence="10">The sequence shown here is derived from an EMBL/GenBank/DDBJ whole genome shotgun (WGS) entry which is preliminary data.</text>
</comment>
<evidence type="ECO:0000256" key="4">
    <source>
        <dbReference type="ARBA" id="ARBA00022679"/>
    </source>
</evidence>
<feature type="transmembrane region" description="Helical" evidence="8">
    <location>
        <begin position="20"/>
        <end position="42"/>
    </location>
</feature>
<dbReference type="InterPro" id="IPR036890">
    <property type="entry name" value="HATPase_C_sf"/>
</dbReference>
<dbReference type="Pfam" id="PF00672">
    <property type="entry name" value="HAMP"/>
    <property type="match status" value="1"/>
</dbReference>
<dbReference type="PROSITE" id="PS50885">
    <property type="entry name" value="HAMP"/>
    <property type="match status" value="1"/>
</dbReference>
<evidence type="ECO:0000313" key="10">
    <source>
        <dbReference type="EMBL" id="OXM14909.1"/>
    </source>
</evidence>
<keyword evidence="2" id="KW-1003">Cell membrane</keyword>
<gene>
    <name evidence="10" type="ORF">CGZ75_18775</name>
</gene>
<dbReference type="SUPFAM" id="SSF55874">
    <property type="entry name" value="ATPase domain of HSP90 chaperone/DNA topoisomerase II/histidine kinase"/>
    <property type="match status" value="1"/>
</dbReference>
<evidence type="ECO:0000313" key="11">
    <source>
        <dbReference type="Proteomes" id="UP000215145"/>
    </source>
</evidence>
<dbReference type="Gene3D" id="6.10.340.10">
    <property type="match status" value="1"/>
</dbReference>
<dbReference type="AlphaFoldDB" id="A0A229NZ27"/>
<dbReference type="InterPro" id="IPR003594">
    <property type="entry name" value="HATPase_dom"/>
</dbReference>